<gene>
    <name evidence="1" type="ORF">TIFTF001_048421</name>
</gene>
<comment type="caution">
    <text evidence="1">The sequence shown here is derived from an EMBL/GenBank/DDBJ whole genome shotgun (WGS) entry which is preliminary data.</text>
</comment>
<name>A0AA87ZF39_FICCA</name>
<dbReference type="AlphaFoldDB" id="A0AA87ZF39"/>
<sequence length="99" mass="10619">MENSVGGSWFCLELGGGHHTSPLPLIFVDHGYRPPPSLAPVNSTKAATPPSSLVIIGVFARECGAVTKKRERERDMRSGNGARGAMAERQTLEWVGGCR</sequence>
<dbReference type="EMBL" id="BTGU01006158">
    <property type="protein sequence ID" value="GMN35103.1"/>
    <property type="molecule type" value="Genomic_DNA"/>
</dbReference>
<evidence type="ECO:0000313" key="1">
    <source>
        <dbReference type="EMBL" id="GMN35103.1"/>
    </source>
</evidence>
<evidence type="ECO:0000313" key="2">
    <source>
        <dbReference type="Proteomes" id="UP001187192"/>
    </source>
</evidence>
<protein>
    <submittedName>
        <fullName evidence="1">Uncharacterized protein</fullName>
    </submittedName>
</protein>
<proteinExistence type="predicted"/>
<dbReference type="Proteomes" id="UP001187192">
    <property type="component" value="Unassembled WGS sequence"/>
</dbReference>
<organism evidence="1 2">
    <name type="scientific">Ficus carica</name>
    <name type="common">Common fig</name>
    <dbReference type="NCBI Taxonomy" id="3494"/>
    <lineage>
        <taxon>Eukaryota</taxon>
        <taxon>Viridiplantae</taxon>
        <taxon>Streptophyta</taxon>
        <taxon>Embryophyta</taxon>
        <taxon>Tracheophyta</taxon>
        <taxon>Spermatophyta</taxon>
        <taxon>Magnoliopsida</taxon>
        <taxon>eudicotyledons</taxon>
        <taxon>Gunneridae</taxon>
        <taxon>Pentapetalae</taxon>
        <taxon>rosids</taxon>
        <taxon>fabids</taxon>
        <taxon>Rosales</taxon>
        <taxon>Moraceae</taxon>
        <taxon>Ficeae</taxon>
        <taxon>Ficus</taxon>
    </lineage>
</organism>
<reference evidence="1" key="1">
    <citation type="submission" date="2023-07" db="EMBL/GenBank/DDBJ databases">
        <title>draft genome sequence of fig (Ficus carica).</title>
        <authorList>
            <person name="Takahashi T."/>
            <person name="Nishimura K."/>
        </authorList>
    </citation>
    <scope>NUCLEOTIDE SEQUENCE</scope>
</reference>
<accession>A0AA87ZF39</accession>
<keyword evidence="2" id="KW-1185">Reference proteome</keyword>